<dbReference type="Proteomes" id="UP000598467">
    <property type="component" value="Unassembled WGS sequence"/>
</dbReference>
<evidence type="ECO:0000313" key="1">
    <source>
        <dbReference type="EMBL" id="MBD1545341.1"/>
    </source>
</evidence>
<organism evidence="1 2">
    <name type="scientific">Roseibium aggregatum</name>
    <dbReference type="NCBI Taxonomy" id="187304"/>
    <lineage>
        <taxon>Bacteria</taxon>
        <taxon>Pseudomonadati</taxon>
        <taxon>Pseudomonadota</taxon>
        <taxon>Alphaproteobacteria</taxon>
        <taxon>Hyphomicrobiales</taxon>
        <taxon>Stappiaceae</taxon>
        <taxon>Roseibium</taxon>
    </lineage>
</organism>
<proteinExistence type="predicted"/>
<sequence length="89" mass="9861">MSKDDKNALSDSFNADAYWGKAAASIEQQLADILAEARKSNVDPFVRSICGQMFDHTQPEKLVGWQAELLIEAVSELVYCAKSQLESHT</sequence>
<evidence type="ECO:0000313" key="2">
    <source>
        <dbReference type="Proteomes" id="UP000598467"/>
    </source>
</evidence>
<reference evidence="1" key="1">
    <citation type="submission" date="2020-05" db="EMBL/GenBank/DDBJ databases">
        <title>Identification of trans-AT polyketide cluster in two marine bacteria, producers of a novel glutaramide-containing polyketide sesbanimide D and analogs.</title>
        <authorList>
            <person name="Kacar D."/>
            <person name="Rodriguez P."/>
            <person name="Canedo L."/>
            <person name="Gonzalez E."/>
            <person name="Galan B."/>
            <person name="De La Calle F."/>
            <person name="Garcia J.L."/>
        </authorList>
    </citation>
    <scope>NUCLEOTIDE SEQUENCE</scope>
    <source>
        <strain evidence="1">PHM038</strain>
    </source>
</reference>
<name>A0A926NVV9_9HYPH</name>
<dbReference type="EMBL" id="JABFCZ010000003">
    <property type="protein sequence ID" value="MBD1545341.1"/>
    <property type="molecule type" value="Genomic_DNA"/>
</dbReference>
<gene>
    <name evidence="1" type="ORF">HK439_03640</name>
</gene>
<dbReference type="AlphaFoldDB" id="A0A926NVV9"/>
<comment type="caution">
    <text evidence="1">The sequence shown here is derived from an EMBL/GenBank/DDBJ whole genome shotgun (WGS) entry which is preliminary data.</text>
</comment>
<dbReference type="RefSeq" id="WP_190290002.1">
    <property type="nucleotide sequence ID" value="NZ_JABFCZ010000003.1"/>
</dbReference>
<accession>A0A926NVV9</accession>
<protein>
    <submittedName>
        <fullName evidence="1">Uncharacterized protein</fullName>
    </submittedName>
</protein>